<evidence type="ECO:0000313" key="2">
    <source>
        <dbReference type="Proteomes" id="UP000192333"/>
    </source>
</evidence>
<dbReference type="OrthoDB" id="835407at2"/>
<proteinExistence type="predicted"/>
<reference evidence="2" key="1">
    <citation type="submission" date="2017-04" db="EMBL/GenBank/DDBJ databases">
        <authorList>
            <person name="Varghese N."/>
            <person name="Submissions S."/>
        </authorList>
    </citation>
    <scope>NUCLEOTIDE SEQUENCE [LARGE SCALE GENOMIC DNA]</scope>
    <source>
        <strain evidence="2">DSM 16537</strain>
    </source>
</reference>
<dbReference type="Proteomes" id="UP000192333">
    <property type="component" value="Chromosome I"/>
</dbReference>
<dbReference type="STRING" id="758820.SAMN00777080_0331"/>
<sequence length="255" mass="28722">MKKTLLIPFIIFVIMSVSCSGSRDKKEEVKYSPTPVDSLVNENNEISFYYFEEQKDFPDAIIEMYSPLNGESFKPGKIPFEFNIKNYPFGEGLTGVQLNIILNSGDPIGYNSPIFQRELNEGTYRVVAYLLDNQGLALKEFGNYVDRDFLVGDSRPFPYSAEPYLAVNLPFNGQTFPENTEITVDFLVIGGDLELDGLKVQLSIDGFSYEINKLNPIRISHLPKGEHLIQLKLLKNNGAELDGPFSSIQKTVIVQ</sequence>
<protein>
    <recommendedName>
        <fullName evidence="3">Lipoprotein</fullName>
    </recommendedName>
</protein>
<dbReference type="EMBL" id="LT838813">
    <property type="protein sequence ID" value="SMD41800.1"/>
    <property type="molecule type" value="Genomic_DNA"/>
</dbReference>
<dbReference type="PROSITE" id="PS51257">
    <property type="entry name" value="PROKAR_LIPOPROTEIN"/>
    <property type="match status" value="1"/>
</dbReference>
<name>A0A1W2GYL4_9BACT</name>
<dbReference type="AlphaFoldDB" id="A0A1W2GYL4"/>
<evidence type="ECO:0000313" key="1">
    <source>
        <dbReference type="EMBL" id="SMD41800.1"/>
    </source>
</evidence>
<evidence type="ECO:0008006" key="3">
    <source>
        <dbReference type="Google" id="ProtNLM"/>
    </source>
</evidence>
<dbReference type="RefSeq" id="WP_084118657.1">
    <property type="nucleotide sequence ID" value="NZ_LT838813.1"/>
</dbReference>
<keyword evidence="2" id="KW-1185">Reference proteome</keyword>
<gene>
    <name evidence="1" type="ORF">SAMN00777080_0331</name>
</gene>
<accession>A0A1W2GYL4</accession>
<organism evidence="1 2">
    <name type="scientific">Aquiflexum balticum DSM 16537</name>
    <dbReference type="NCBI Taxonomy" id="758820"/>
    <lineage>
        <taxon>Bacteria</taxon>
        <taxon>Pseudomonadati</taxon>
        <taxon>Bacteroidota</taxon>
        <taxon>Cytophagia</taxon>
        <taxon>Cytophagales</taxon>
        <taxon>Cyclobacteriaceae</taxon>
        <taxon>Aquiflexum</taxon>
    </lineage>
</organism>